<gene>
    <name evidence="2" type="ORF">FCH32_02640</name>
</gene>
<keyword evidence="3" id="KW-1185">Reference proteome</keyword>
<dbReference type="InterPro" id="IPR046748">
    <property type="entry name" value="HipA_2"/>
</dbReference>
<dbReference type="AlphaFoldDB" id="A0ABD6M217"/>
<protein>
    <recommendedName>
        <fullName evidence="1">HipA-like kinase domain-containing protein</fullName>
    </recommendedName>
</protein>
<reference evidence="2 3" key="1">
    <citation type="submission" date="2019-05" db="EMBL/GenBank/DDBJ databases">
        <title>Draft genomes of bacterial isolates retrieved from different Forrest soils.</title>
        <authorList>
            <person name="Soares-Castro P."/>
            <person name="Santos P.M."/>
        </authorList>
    </citation>
    <scope>NUCLEOTIDE SEQUENCE [LARGE SCALE GENOMIC DNA]</scope>
    <source>
        <strain evidence="2 3">UMG736</strain>
    </source>
</reference>
<evidence type="ECO:0000313" key="2">
    <source>
        <dbReference type="EMBL" id="NTZ49203.1"/>
    </source>
</evidence>
<accession>A0ABD6M217</accession>
<dbReference type="Pfam" id="PF20613">
    <property type="entry name" value="HipA_2"/>
    <property type="match status" value="1"/>
</dbReference>
<dbReference type="Proteomes" id="UP000729009">
    <property type="component" value="Unassembled WGS sequence"/>
</dbReference>
<sequence>MITINAISDKLEKSISHSHPFIGTDELGAEWFVKTYLNESGHEFKALFNEYVAFKLAEKIELPWPKGHIAQLSENVRSELKTSISCVIAYEFIHDIQELPENYQYSNDQLSDLYGKSIFDNWLSIGDVKNDTCKLLNDKLLFMDAGIAFVDNNGSTWGEDGLIWSPNQLFTESSPYHRGNLHDLEGYSLWMNRIREIPVDYYQSIVDSIPQDWHVPESYKSKFVDIFSSSCENFIPMMTDCIEWELNNQ</sequence>
<evidence type="ECO:0000313" key="3">
    <source>
        <dbReference type="Proteomes" id="UP000729009"/>
    </source>
</evidence>
<name>A0ABD6M217_9ENTR</name>
<feature type="domain" description="HipA-like kinase" evidence="1">
    <location>
        <begin position="17"/>
        <end position="231"/>
    </location>
</feature>
<comment type="caution">
    <text evidence="2">The sequence shown here is derived from an EMBL/GenBank/DDBJ whole genome shotgun (WGS) entry which is preliminary data.</text>
</comment>
<evidence type="ECO:0000259" key="1">
    <source>
        <dbReference type="Pfam" id="PF20613"/>
    </source>
</evidence>
<organism evidence="2 3">
    <name type="scientific">Citrobacter gillenii</name>
    <dbReference type="NCBI Taxonomy" id="67828"/>
    <lineage>
        <taxon>Bacteria</taxon>
        <taxon>Pseudomonadati</taxon>
        <taxon>Pseudomonadota</taxon>
        <taxon>Gammaproteobacteria</taxon>
        <taxon>Enterobacterales</taxon>
        <taxon>Enterobacteriaceae</taxon>
        <taxon>Citrobacter</taxon>
        <taxon>Citrobacter freundii complex</taxon>
    </lineage>
</organism>
<dbReference type="EMBL" id="SUQN01000001">
    <property type="protein sequence ID" value="NTZ49203.1"/>
    <property type="molecule type" value="Genomic_DNA"/>
</dbReference>
<dbReference type="RefSeq" id="WP_174360441.1">
    <property type="nucleotide sequence ID" value="NZ_SUQN01000001.1"/>
</dbReference>
<proteinExistence type="predicted"/>